<sequence>MHLEWDEAKNKANISKHGIDFNDVPDIFRHPMLALRDDRADYGEERWISIGWIKLIVGVVVYTERRGDVMRIISARKATKKEAKYYDANIEN</sequence>
<comment type="caution">
    <text evidence="1">The sequence shown here is derived from an EMBL/GenBank/DDBJ whole genome shotgun (WGS) entry which is preliminary data.</text>
</comment>
<dbReference type="EMBL" id="JXCQ01000019">
    <property type="protein sequence ID" value="KIR21918.1"/>
    <property type="molecule type" value="Genomic_DNA"/>
</dbReference>
<proteinExistence type="predicted"/>
<dbReference type="InterPro" id="IPR007460">
    <property type="entry name" value="BrnT_toxin"/>
</dbReference>
<dbReference type="InterPro" id="IPR038573">
    <property type="entry name" value="BrnT_sf"/>
</dbReference>
<dbReference type="Proteomes" id="UP000032210">
    <property type="component" value="Unassembled WGS sequence"/>
</dbReference>
<dbReference type="RefSeq" id="WP_043048971.1">
    <property type="nucleotide sequence ID" value="NZ_JXCQ01000019.1"/>
</dbReference>
<dbReference type="AlphaFoldDB" id="A0A0D0SIT2"/>
<gene>
    <name evidence="1" type="ORF">PFLU3_26490</name>
</gene>
<organism evidence="1 2">
    <name type="scientific">Pseudomonas fluorescens</name>
    <dbReference type="NCBI Taxonomy" id="294"/>
    <lineage>
        <taxon>Bacteria</taxon>
        <taxon>Pseudomonadati</taxon>
        <taxon>Pseudomonadota</taxon>
        <taxon>Gammaproteobacteria</taxon>
        <taxon>Pseudomonadales</taxon>
        <taxon>Pseudomonadaceae</taxon>
        <taxon>Pseudomonas</taxon>
    </lineage>
</organism>
<evidence type="ECO:0000313" key="1">
    <source>
        <dbReference type="EMBL" id="KIR21918.1"/>
    </source>
</evidence>
<reference evidence="1 2" key="1">
    <citation type="submission" date="2015-01" db="EMBL/GenBank/DDBJ databases">
        <title>Genome sequence of the beneficial rhizobacterium Pseudomonas fluorescens 2-79.</title>
        <authorList>
            <person name="Thuermer A."/>
            <person name="Daniel R."/>
        </authorList>
    </citation>
    <scope>NUCLEOTIDE SEQUENCE [LARGE SCALE GENOMIC DNA]</scope>
    <source>
        <strain evidence="1 2">2-79</strain>
    </source>
</reference>
<evidence type="ECO:0008006" key="3">
    <source>
        <dbReference type="Google" id="ProtNLM"/>
    </source>
</evidence>
<accession>A0A0D0SIT2</accession>
<dbReference type="PATRIC" id="fig|294.125.peg.2719"/>
<dbReference type="Gene3D" id="3.10.450.530">
    <property type="entry name" value="Ribonuclease toxin, BrnT, of type II toxin-antitoxin system"/>
    <property type="match status" value="1"/>
</dbReference>
<dbReference type="Pfam" id="PF04365">
    <property type="entry name" value="BrnT_toxin"/>
    <property type="match status" value="1"/>
</dbReference>
<protein>
    <recommendedName>
        <fullName evidence="3">BrnT family toxin</fullName>
    </recommendedName>
</protein>
<evidence type="ECO:0000313" key="2">
    <source>
        <dbReference type="Proteomes" id="UP000032210"/>
    </source>
</evidence>
<name>A0A0D0SIT2_PSEFL</name>